<reference evidence="2" key="1">
    <citation type="submission" date="2021-01" db="EMBL/GenBank/DDBJ databases">
        <title>Metabolic potential, ecology and presence of endohyphal bacteria is reflected in genomic diversity of Mucoromycotina.</title>
        <authorList>
            <person name="Muszewska A."/>
            <person name="Okrasinska A."/>
            <person name="Steczkiewicz K."/>
            <person name="Drgas O."/>
            <person name="Orlowska M."/>
            <person name="Perlinska-Lenart U."/>
            <person name="Aleksandrzak-Piekarczyk T."/>
            <person name="Szatraj K."/>
            <person name="Zielenkiewicz U."/>
            <person name="Pilsyk S."/>
            <person name="Malc E."/>
            <person name="Mieczkowski P."/>
            <person name="Kruszewska J.S."/>
            <person name="Biernat P."/>
            <person name="Pawlowska J."/>
        </authorList>
    </citation>
    <scope>NUCLEOTIDE SEQUENCE</scope>
    <source>
        <strain evidence="2">WA0000018081</strain>
    </source>
</reference>
<evidence type="ECO:0000256" key="1">
    <source>
        <dbReference type="SAM" id="MobiDB-lite"/>
    </source>
</evidence>
<comment type="caution">
    <text evidence="2">The sequence shown here is derived from an EMBL/GenBank/DDBJ whole genome shotgun (WGS) entry which is preliminary data.</text>
</comment>
<keyword evidence="3" id="KW-1185">Reference proteome</keyword>
<gene>
    <name evidence="2" type="ORF">INT48_008700</name>
</gene>
<proteinExistence type="predicted"/>
<organism evidence="2 3">
    <name type="scientific">Thamnidium elegans</name>
    <dbReference type="NCBI Taxonomy" id="101142"/>
    <lineage>
        <taxon>Eukaryota</taxon>
        <taxon>Fungi</taxon>
        <taxon>Fungi incertae sedis</taxon>
        <taxon>Mucoromycota</taxon>
        <taxon>Mucoromycotina</taxon>
        <taxon>Mucoromycetes</taxon>
        <taxon>Mucorales</taxon>
        <taxon>Mucorineae</taxon>
        <taxon>Mucoraceae</taxon>
        <taxon>Thamnidium</taxon>
    </lineage>
</organism>
<dbReference type="AlphaFoldDB" id="A0A8H7SJM9"/>
<dbReference type="Proteomes" id="UP000613177">
    <property type="component" value="Unassembled WGS sequence"/>
</dbReference>
<evidence type="ECO:0000313" key="3">
    <source>
        <dbReference type="Proteomes" id="UP000613177"/>
    </source>
</evidence>
<evidence type="ECO:0000313" key="2">
    <source>
        <dbReference type="EMBL" id="KAG2229471.1"/>
    </source>
</evidence>
<feature type="region of interest" description="Disordered" evidence="1">
    <location>
        <begin position="23"/>
        <end position="57"/>
    </location>
</feature>
<accession>A0A8H7SJM9</accession>
<sequence length="197" mass="22559">MQIKTMPNSTVFKSKWNTFITKIAPNNEHRLHQTRRRSSSEYNNNQQKRRKHSDAMSVGTCDSTITMADKFRQVIPFLRRRSSDNISSEEHTPTNTPPIQSSYNYCKEIEKLQSLYLLAVDEINYAEDSQGSSYYSGDLVTAREALDDCANAFMQLLGHTNDPLTREGLQSSMAQKLLKLQKRMDALPKANEDGILY</sequence>
<protein>
    <submittedName>
        <fullName evidence="2">Uncharacterized protein</fullName>
    </submittedName>
</protein>
<name>A0A8H7SJM9_9FUNG</name>
<dbReference type="EMBL" id="JAEPRE010000271">
    <property type="protein sequence ID" value="KAG2229471.1"/>
    <property type="molecule type" value="Genomic_DNA"/>
</dbReference>
<feature type="region of interest" description="Disordered" evidence="1">
    <location>
        <begin position="82"/>
        <end position="101"/>
    </location>
</feature>